<name>A0A6M8B8J1_9ACTO</name>
<evidence type="ECO:0000256" key="1">
    <source>
        <dbReference type="ARBA" id="ARBA00008007"/>
    </source>
</evidence>
<dbReference type="InterPro" id="IPR029057">
    <property type="entry name" value="PRTase-like"/>
</dbReference>
<evidence type="ECO:0000313" key="4">
    <source>
        <dbReference type="EMBL" id="QKD79205.1"/>
    </source>
</evidence>
<feature type="compositionally biased region" description="Basic residues" evidence="2">
    <location>
        <begin position="283"/>
        <end position="292"/>
    </location>
</feature>
<dbReference type="CDD" id="cd06223">
    <property type="entry name" value="PRTases_typeI"/>
    <property type="match status" value="1"/>
</dbReference>
<feature type="domain" description="Phosphoribosyltransferase" evidence="3">
    <location>
        <begin position="205"/>
        <end position="261"/>
    </location>
</feature>
<dbReference type="AlphaFoldDB" id="A0A6M8B8J1"/>
<dbReference type="PANTHER" id="PTHR47505:SF1">
    <property type="entry name" value="DNA UTILIZATION PROTEIN YHGH"/>
    <property type="match status" value="1"/>
</dbReference>
<feature type="region of interest" description="Disordered" evidence="2">
    <location>
        <begin position="265"/>
        <end position="292"/>
    </location>
</feature>
<organism evidence="4 5">
    <name type="scientific">Actinomyces marmotae</name>
    <dbReference type="NCBI Taxonomy" id="2737173"/>
    <lineage>
        <taxon>Bacteria</taxon>
        <taxon>Bacillati</taxon>
        <taxon>Actinomycetota</taxon>
        <taxon>Actinomycetes</taxon>
        <taxon>Actinomycetales</taxon>
        <taxon>Actinomycetaceae</taxon>
        <taxon>Actinomyces</taxon>
    </lineage>
</organism>
<evidence type="ECO:0000256" key="2">
    <source>
        <dbReference type="SAM" id="MobiDB-lite"/>
    </source>
</evidence>
<dbReference type="Gene3D" id="3.40.50.2020">
    <property type="match status" value="1"/>
</dbReference>
<dbReference type="RefSeq" id="WP_175994003.1">
    <property type="nucleotide sequence ID" value="NZ_CP053642.1"/>
</dbReference>
<reference evidence="4 5" key="1">
    <citation type="submission" date="2020-05" db="EMBL/GenBank/DDBJ databases">
        <title>Actinomyces sp. zg-325.</title>
        <authorList>
            <person name="Yang C."/>
        </authorList>
    </citation>
    <scope>NUCLEOTIDE SEQUENCE [LARGE SCALE GENOMIC DNA]</scope>
    <source>
        <strain evidence="5">zg-325</strain>
    </source>
</reference>
<dbReference type="PANTHER" id="PTHR47505">
    <property type="entry name" value="DNA UTILIZATION PROTEIN YHGH"/>
    <property type="match status" value="1"/>
</dbReference>
<accession>A0A6M8B8J1</accession>
<sequence>MTSLPRPAPAGSPRPGPPAWLAALPAALGLALPKSCAGCGRWETALCPGCAALLDAPLTEVTGAPAAEELRVHAVLAYAGPGRALILNWKNGAREDLAPVMAAVGARAGEQWAALAQWPGGGPGAGAPARLIVVPAPSGIARRARGRLVAAALADAVAQGIARAPAPPPGGAGSPGPLIVSADILRRENGRAFRGAHQAGLSAAQRRRNRQAPPRVLADASGWDALIVDDVVTTGSTLRSCATALRGAGARPLGALVLAATPPPARATARLPGPVGPPGGAGRRGRTAAKRL</sequence>
<dbReference type="EMBL" id="CP053642">
    <property type="protein sequence ID" value="QKD79205.1"/>
    <property type="molecule type" value="Genomic_DNA"/>
</dbReference>
<dbReference type="InterPro" id="IPR051910">
    <property type="entry name" value="ComF/GntX_DNA_util-trans"/>
</dbReference>
<dbReference type="InterPro" id="IPR000836">
    <property type="entry name" value="PRTase_dom"/>
</dbReference>
<dbReference type="KEGG" id="amam:HPC72_02095"/>
<keyword evidence="5" id="KW-1185">Reference proteome</keyword>
<evidence type="ECO:0000259" key="3">
    <source>
        <dbReference type="Pfam" id="PF00156"/>
    </source>
</evidence>
<gene>
    <name evidence="4" type="ORF">HPC72_02095</name>
</gene>
<dbReference type="Proteomes" id="UP000504752">
    <property type="component" value="Chromosome"/>
</dbReference>
<proteinExistence type="inferred from homology"/>
<dbReference type="SUPFAM" id="SSF53271">
    <property type="entry name" value="PRTase-like"/>
    <property type="match status" value="1"/>
</dbReference>
<dbReference type="Pfam" id="PF00156">
    <property type="entry name" value="Pribosyltran"/>
    <property type="match status" value="1"/>
</dbReference>
<evidence type="ECO:0000313" key="5">
    <source>
        <dbReference type="Proteomes" id="UP000504752"/>
    </source>
</evidence>
<protein>
    <submittedName>
        <fullName evidence="4">ComF family protein</fullName>
    </submittedName>
</protein>
<comment type="similarity">
    <text evidence="1">Belongs to the ComF/GntX family.</text>
</comment>